<dbReference type="PANTHER" id="PTHR43235:SF1">
    <property type="entry name" value="GLUTAMINE AMIDOTRANSFERASE PB2B2.05-RELATED"/>
    <property type="match status" value="1"/>
</dbReference>
<reference evidence="1" key="1">
    <citation type="journal article" date="2017" name="Genome Announc.">
        <title>High-Quality Whole-Genome Sequences of the Oligo-Mouse-Microbiota Bacterial Community.</title>
        <authorList>
            <person name="Garzetti D."/>
            <person name="Brugiroux S."/>
            <person name="Bunk B."/>
            <person name="Pukall R."/>
            <person name="McCoy K.D."/>
            <person name="Macpherson A.J."/>
            <person name="Stecher B."/>
        </authorList>
    </citation>
    <scope>NUCLEOTIDE SEQUENCE</scope>
    <source>
        <strain evidence="1">KB18</strain>
    </source>
</reference>
<dbReference type="GO" id="GO:0016811">
    <property type="term" value="F:hydrolase activity, acting on carbon-nitrogen (but not peptide) bonds, in linear amides"/>
    <property type="evidence" value="ECO:0007669"/>
    <property type="project" value="InterPro"/>
</dbReference>
<dbReference type="InterPro" id="IPR011697">
    <property type="entry name" value="Peptidase_C26"/>
</dbReference>
<organism evidence="2 4">
    <name type="scientific">Acutalibacter muris</name>
    <dbReference type="NCBI Taxonomy" id="1796620"/>
    <lineage>
        <taxon>Bacteria</taxon>
        <taxon>Bacillati</taxon>
        <taxon>Bacillota</taxon>
        <taxon>Clostridia</taxon>
        <taxon>Eubacteriales</taxon>
        <taxon>Acutalibacteraceae</taxon>
        <taxon>Acutalibacter</taxon>
    </lineage>
</organism>
<reference evidence="2 4" key="3">
    <citation type="submission" date="2020-11" db="EMBL/GenBank/DDBJ databases">
        <title>Closed and high quality bacterial genomes of the OMM12 community.</title>
        <authorList>
            <person name="Marbouty M."/>
            <person name="Lamy-Besnier Q."/>
            <person name="Debarbieux L."/>
            <person name="Koszul R."/>
        </authorList>
    </citation>
    <scope>NUCLEOTIDE SEQUENCE [LARGE SCALE GENOMIC DNA]</scope>
    <source>
        <strain evidence="2 4">KB18</strain>
    </source>
</reference>
<dbReference type="Proteomes" id="UP000596035">
    <property type="component" value="Chromosome"/>
</dbReference>
<proteinExistence type="predicted"/>
<dbReference type="EMBL" id="CP021422">
    <property type="protein sequence ID" value="ASB40721.1"/>
    <property type="molecule type" value="Genomic_DNA"/>
</dbReference>
<dbReference type="InterPro" id="IPR044668">
    <property type="entry name" value="PuuD-like"/>
</dbReference>
<dbReference type="GO" id="GO:0005829">
    <property type="term" value="C:cytosol"/>
    <property type="evidence" value="ECO:0007669"/>
    <property type="project" value="TreeGrafter"/>
</dbReference>
<dbReference type="CDD" id="cd01745">
    <property type="entry name" value="GATase1_2"/>
    <property type="match status" value="1"/>
</dbReference>
<dbReference type="AlphaFoldDB" id="A0A1Z2XQN8"/>
<dbReference type="Gene3D" id="3.40.50.880">
    <property type="match status" value="1"/>
</dbReference>
<dbReference type="RefSeq" id="WP_066533483.1">
    <property type="nucleotide sequence ID" value="NZ_CAJTCQ010000003.1"/>
</dbReference>
<sequence>MKKIYIYGDREKRQNYVEAIEACGAQVLVSLDTHEAEHCDALLLPGGADMDPRLYGEENLCSHGIDLALDTTELELTQAFSDSCRPILGICRGMQVLNVAFGGTLIQNLPTAAAHRWEEGIGDRVHTVIVSKESFLFKLYGRRFAVNSAHHQGVGRLGDSFQIAARAEEGGIEAIQSPVKKIYAVQWHPERLTLRHKRTDAVEGKKLFEFFLENF</sequence>
<dbReference type="PROSITE" id="PS51273">
    <property type="entry name" value="GATASE_TYPE_1"/>
    <property type="match status" value="1"/>
</dbReference>
<keyword evidence="2" id="KW-0378">Hydrolase</keyword>
<keyword evidence="3" id="KW-1185">Reference proteome</keyword>
<name>A0A1Z2XQN8_9FIRM</name>
<dbReference type="KEGG" id="amur:ADH66_08655"/>
<dbReference type="InterPro" id="IPR029062">
    <property type="entry name" value="Class_I_gatase-like"/>
</dbReference>
<dbReference type="Proteomes" id="UP000196710">
    <property type="component" value="Chromosome"/>
</dbReference>
<protein>
    <submittedName>
        <fullName evidence="2">Gamma-glutamyl-gamma-aminobutyrate hydrolase family protein</fullName>
    </submittedName>
</protein>
<dbReference type="SUPFAM" id="SSF52317">
    <property type="entry name" value="Class I glutamine amidotransferase-like"/>
    <property type="match status" value="1"/>
</dbReference>
<gene>
    <name evidence="1" type="ORF">ADH66_08655</name>
    <name evidence="2" type="ORF">I5Q82_18695</name>
</gene>
<evidence type="ECO:0000313" key="1">
    <source>
        <dbReference type="EMBL" id="ASB40721.1"/>
    </source>
</evidence>
<evidence type="ECO:0000313" key="2">
    <source>
        <dbReference type="EMBL" id="QQR29999.1"/>
    </source>
</evidence>
<evidence type="ECO:0000313" key="3">
    <source>
        <dbReference type="Proteomes" id="UP000196710"/>
    </source>
</evidence>
<dbReference type="PANTHER" id="PTHR43235">
    <property type="entry name" value="GLUTAMINE AMIDOTRANSFERASE PB2B2.05-RELATED"/>
    <property type="match status" value="1"/>
</dbReference>
<accession>A0A1Z2XQN8</accession>
<dbReference type="Pfam" id="PF07722">
    <property type="entry name" value="Peptidase_C26"/>
    <property type="match status" value="1"/>
</dbReference>
<evidence type="ECO:0000313" key="4">
    <source>
        <dbReference type="Proteomes" id="UP000596035"/>
    </source>
</evidence>
<reference evidence="3" key="2">
    <citation type="submission" date="2017-05" db="EMBL/GenBank/DDBJ databases">
        <title>Improved OligoMM genomes.</title>
        <authorList>
            <person name="Garzetti D."/>
        </authorList>
    </citation>
    <scope>NUCLEOTIDE SEQUENCE [LARGE SCALE GENOMIC DNA]</scope>
    <source>
        <strain evidence="3">KB18</strain>
    </source>
</reference>
<dbReference type="EMBL" id="CP065321">
    <property type="protein sequence ID" value="QQR29999.1"/>
    <property type="molecule type" value="Genomic_DNA"/>
</dbReference>